<organism evidence="2 3">
    <name type="scientific">Solidesulfovibrio carbinoliphilus subsp. oakridgensis</name>
    <dbReference type="NCBI Taxonomy" id="694327"/>
    <lineage>
        <taxon>Bacteria</taxon>
        <taxon>Pseudomonadati</taxon>
        <taxon>Thermodesulfobacteriota</taxon>
        <taxon>Desulfovibrionia</taxon>
        <taxon>Desulfovibrionales</taxon>
        <taxon>Desulfovibrionaceae</taxon>
        <taxon>Solidesulfovibrio</taxon>
    </lineage>
</organism>
<gene>
    <name evidence="2" type="ORF">DFW101_3741</name>
</gene>
<accession>G7QED0</accession>
<keyword evidence="3" id="KW-1185">Reference proteome</keyword>
<dbReference type="Proteomes" id="UP000004662">
    <property type="component" value="Plasmid pFW10102"/>
</dbReference>
<dbReference type="HOGENOM" id="CLU_051148_0_0_7"/>
<protein>
    <submittedName>
        <fullName evidence="2">Uncharacterized protein</fullName>
    </submittedName>
</protein>
<feature type="region of interest" description="Disordered" evidence="1">
    <location>
        <begin position="1"/>
        <end position="136"/>
    </location>
</feature>
<keyword evidence="2" id="KW-0614">Plasmid</keyword>
<name>G7QED0_9BACT</name>
<proteinExistence type="predicted"/>
<dbReference type="EMBL" id="CM001370">
    <property type="protein sequence ID" value="EHJ45926.1"/>
    <property type="molecule type" value="Genomic_DNA"/>
</dbReference>
<evidence type="ECO:0000313" key="3">
    <source>
        <dbReference type="Proteomes" id="UP000004662"/>
    </source>
</evidence>
<geneLocation type="plasmid" evidence="2 3">
    <name>pFW10102</name>
</geneLocation>
<evidence type="ECO:0000256" key="1">
    <source>
        <dbReference type="SAM" id="MobiDB-lite"/>
    </source>
</evidence>
<feature type="compositionally biased region" description="Basic and acidic residues" evidence="1">
    <location>
        <begin position="68"/>
        <end position="91"/>
    </location>
</feature>
<reference evidence="3" key="1">
    <citation type="journal article" date="2015" name="Genome Announc.">
        <title>High-Quality Draft Genome Sequence of Desulfovibrio carbinoliphilus FW-101-2B, an Organic Acid-Oxidizing Sulfate-Reducing Bacterium Isolated from Uranium(VI)-Contaminated Groundwater.</title>
        <authorList>
            <person name="Ramsay B.D."/>
            <person name="Hwang C."/>
            <person name="Woo H.L."/>
            <person name="Carroll S.L."/>
            <person name="Lucas S."/>
            <person name="Han J."/>
            <person name="Lapidus A.L."/>
            <person name="Cheng J.F."/>
            <person name="Goodwin L.A."/>
            <person name="Pitluck S."/>
            <person name="Peters L."/>
            <person name="Chertkov O."/>
            <person name="Held B."/>
            <person name="Detter J.C."/>
            <person name="Han C.S."/>
            <person name="Tapia R."/>
            <person name="Land M.L."/>
            <person name="Hauser L.J."/>
            <person name="Kyrpides N.C."/>
            <person name="Ivanova N.N."/>
            <person name="Mikhailova N."/>
            <person name="Pagani I."/>
            <person name="Woyke T."/>
            <person name="Arkin A.P."/>
            <person name="Dehal P."/>
            <person name="Chivian D."/>
            <person name="Criddle C.S."/>
            <person name="Wu W."/>
            <person name="Chakraborty R."/>
            <person name="Hazen T.C."/>
            <person name="Fields M.W."/>
        </authorList>
    </citation>
    <scope>NUCLEOTIDE SEQUENCE [LARGE SCALE GENOMIC DNA]</scope>
    <source>
        <strain evidence="3">FW-101-2B</strain>
    </source>
</reference>
<dbReference type="AlphaFoldDB" id="G7QED0"/>
<sequence>MTERKGISSILSKVKPAAESTPEGRTHPTAFDKFMATSPLDAEPNLADIARQISTHSRRDSQIGSDQIRPDQTEHPNRAPESSTHDGHPNRTPEPGVRPEPSTRTEHPTRALGSSIRIGHPIRTPEPSTQPEHPQPNLIKLCPPVEAATLAQKTLLRYFQVNGPHVTNYDLIAAETDVPRGTVRRVVKKFVTLGMLEKRPWREGNKQGVFFALLHNRAPELNTRTEHPFRAPEPGTRNEHAPHSLKIDRLNTLSISQETLAMTWPHLVRAGFGADQMEQIVDNLDQLGKPTDRIVAGLDHAEWELENGKMLDKAGQPVADPCSWVFTALARTGYYRRPKGYVSPEEQAAKDAEAEAKAVVAARQAAEQAQFEAWRDGLSPDELADALRGHPGGPKDAWLKKMWRDRRN</sequence>
<evidence type="ECO:0000313" key="2">
    <source>
        <dbReference type="EMBL" id="EHJ45926.1"/>
    </source>
</evidence>